<dbReference type="Proteomes" id="UP000000925">
    <property type="component" value="Chromosome"/>
</dbReference>
<gene>
    <name evidence="2" type="ordered locus">Caka_1500</name>
</gene>
<dbReference type="NCBIfam" id="TIGR01451">
    <property type="entry name" value="B_ant_repeat"/>
    <property type="match status" value="2"/>
</dbReference>
<dbReference type="STRING" id="583355.Caka_1500"/>
<dbReference type="HOGENOM" id="CLU_465998_0_0_0"/>
<dbReference type="AlphaFoldDB" id="D5EJC0"/>
<dbReference type="PANTHER" id="PTHR34819">
    <property type="entry name" value="LARGE CYSTEINE-RICH PERIPLASMIC PROTEIN OMCB"/>
    <property type="match status" value="1"/>
</dbReference>
<keyword evidence="3" id="KW-1185">Reference proteome</keyword>
<evidence type="ECO:0000313" key="2">
    <source>
        <dbReference type="EMBL" id="ADE54519.1"/>
    </source>
</evidence>
<accession>D5EJC0</accession>
<dbReference type="RefSeq" id="WP_013043241.1">
    <property type="nucleotide sequence ID" value="NC_014008.1"/>
</dbReference>
<proteinExistence type="predicted"/>
<dbReference type="InterPro" id="IPR051172">
    <property type="entry name" value="Chlamydia_OmcB"/>
</dbReference>
<protein>
    <submittedName>
        <fullName evidence="2">Conserved repeat domain protein</fullName>
    </submittedName>
</protein>
<keyword evidence="1" id="KW-0732">Signal</keyword>
<dbReference type="PANTHER" id="PTHR34819:SF3">
    <property type="entry name" value="CELL SURFACE PROTEIN"/>
    <property type="match status" value="1"/>
</dbReference>
<feature type="chain" id="PRO_5003070753" evidence="1">
    <location>
        <begin position="25"/>
        <end position="587"/>
    </location>
</feature>
<name>D5EJC0_CORAD</name>
<sequence length="587" mass="59921">MKYKRAYKQGVAIAVSLLSTVLVAVGQGTPVGETPAGTIISSQAFADFFDVNDNPQTRVFSNTVDTLVIAVAGVEILPETSTTVGQAAVDAVQSFAIRNLGNDTDTFPLTVAESVTGWNPRIILDDNSDGILDPGETTEVTTSDPLAPGGIQIFHLVVTVPGGAAESDSAVFTVRATSTVDSAVFEEGVYTFNVQTAVPNLVKAVVETPNIVPGGEVIYALTNSNTGSIDLDNVVTVDNIPTGTTYVPGSLRIGTLAGGYAAATPKTDEAGDDEADFNITNPGAVTFTEASIAAGATAETFFFKVQLDSTLTGGSTVFNQATTSSEVNASPLPDINADITITVEGVAGVDIEADQAQTVDPGAIINYTLTVENLGNVTDTFNITDASTGALTWTWYFAPAGSSSGVVSQAFAGTPLTDTDGDGIIDTGPIAAFGTVSIIGEATVPANAVDGGQDVTTVTASSITDTSVTDSVELTTTVKAPVLAVVKSVTPTGAQAPGTVLTYTVVTTNSGAGAATDVVMNDPIPQWTDYVANSLKTAVGGGALTARTDADDGDGAYYDSSLNQVITDPVDLGQTATTTLEFQVEIK</sequence>
<organism evidence="2 3">
    <name type="scientific">Coraliomargarita akajimensis (strain DSM 45221 / IAM 15411 / JCM 23193 / KCTC 12865 / 04OKA010-24)</name>
    <dbReference type="NCBI Taxonomy" id="583355"/>
    <lineage>
        <taxon>Bacteria</taxon>
        <taxon>Pseudomonadati</taxon>
        <taxon>Verrucomicrobiota</taxon>
        <taxon>Opitutia</taxon>
        <taxon>Puniceicoccales</taxon>
        <taxon>Coraliomargaritaceae</taxon>
        <taxon>Coraliomargarita</taxon>
    </lineage>
</organism>
<evidence type="ECO:0000313" key="3">
    <source>
        <dbReference type="Proteomes" id="UP000000925"/>
    </source>
</evidence>
<dbReference type="InterPro" id="IPR047589">
    <property type="entry name" value="DUF11_rpt"/>
</dbReference>
<feature type="signal peptide" evidence="1">
    <location>
        <begin position="1"/>
        <end position="24"/>
    </location>
</feature>
<evidence type="ECO:0000256" key="1">
    <source>
        <dbReference type="SAM" id="SignalP"/>
    </source>
</evidence>
<dbReference type="EMBL" id="CP001998">
    <property type="protein sequence ID" value="ADE54519.1"/>
    <property type="molecule type" value="Genomic_DNA"/>
</dbReference>
<dbReference type="OrthoDB" id="28717at2"/>
<dbReference type="KEGG" id="caa:Caka_1500"/>
<dbReference type="eggNOG" id="COG1361">
    <property type="taxonomic scope" value="Bacteria"/>
</dbReference>
<reference evidence="2 3" key="1">
    <citation type="journal article" date="2010" name="Stand. Genomic Sci.">
        <title>Complete genome sequence of Coraliomargarita akajimensis type strain (04OKA010-24).</title>
        <authorList>
            <person name="Mavromatis K."/>
            <person name="Abt B."/>
            <person name="Brambilla E."/>
            <person name="Lapidus A."/>
            <person name="Copeland A."/>
            <person name="Deshpande S."/>
            <person name="Nolan M."/>
            <person name="Lucas S."/>
            <person name="Tice H."/>
            <person name="Cheng J.F."/>
            <person name="Han C."/>
            <person name="Detter J.C."/>
            <person name="Woyke T."/>
            <person name="Goodwin L."/>
            <person name="Pitluck S."/>
            <person name="Held B."/>
            <person name="Brettin T."/>
            <person name="Tapia R."/>
            <person name="Ivanova N."/>
            <person name="Mikhailova N."/>
            <person name="Pati A."/>
            <person name="Liolios K."/>
            <person name="Chen A."/>
            <person name="Palaniappan K."/>
            <person name="Land M."/>
            <person name="Hauser L."/>
            <person name="Chang Y.J."/>
            <person name="Jeffries C.D."/>
            <person name="Rohde M."/>
            <person name="Goker M."/>
            <person name="Bristow J."/>
            <person name="Eisen J.A."/>
            <person name="Markowitz V."/>
            <person name="Hugenholtz P."/>
            <person name="Klenk H.P."/>
            <person name="Kyrpides N.C."/>
        </authorList>
    </citation>
    <scope>NUCLEOTIDE SEQUENCE [LARGE SCALE GENOMIC DNA]</scope>
    <source>
        <strain evidence="3">DSM 45221 / IAM 15411 / JCM 23193 / KCTC 12865</strain>
    </source>
</reference>